<accession>A0ABW4U216</accession>
<evidence type="ECO:0000256" key="2">
    <source>
        <dbReference type="SAM" id="Phobius"/>
    </source>
</evidence>
<keyword evidence="2" id="KW-0472">Membrane</keyword>
<evidence type="ECO:0000256" key="1">
    <source>
        <dbReference type="SAM" id="MobiDB-lite"/>
    </source>
</evidence>
<protein>
    <submittedName>
        <fullName evidence="3">Uncharacterized protein</fullName>
    </submittedName>
</protein>
<proteinExistence type="predicted"/>
<evidence type="ECO:0000313" key="3">
    <source>
        <dbReference type="EMBL" id="MFD1951634.1"/>
    </source>
</evidence>
<keyword evidence="2" id="KW-1133">Transmembrane helix</keyword>
<gene>
    <name evidence="3" type="ORF">ACFSGX_12740</name>
</gene>
<dbReference type="Proteomes" id="UP001597400">
    <property type="component" value="Unassembled WGS sequence"/>
</dbReference>
<name>A0ABW4U216_9SPHN</name>
<keyword evidence="4" id="KW-1185">Reference proteome</keyword>
<organism evidence="3 4">
    <name type="scientific">Sphingomonas arantia</name>
    <dbReference type="NCBI Taxonomy" id="1460676"/>
    <lineage>
        <taxon>Bacteria</taxon>
        <taxon>Pseudomonadati</taxon>
        <taxon>Pseudomonadota</taxon>
        <taxon>Alphaproteobacteria</taxon>
        <taxon>Sphingomonadales</taxon>
        <taxon>Sphingomonadaceae</taxon>
        <taxon>Sphingomonas</taxon>
    </lineage>
</organism>
<sequence>MATETPNDTTAHKLDTAKPKPPKPAAKDKPKAAKPPKPPKGEGKPGKKSKASAKGGTMVANAVDQVRTAATKAVKAVSKPRGAAIGAAAATVGLIAGFVAVSGARRAKKPARLPAPRKTVTVAPGETPAPTIGEMMAAKDDAV</sequence>
<feature type="region of interest" description="Disordered" evidence="1">
    <location>
        <begin position="110"/>
        <end position="132"/>
    </location>
</feature>
<feature type="transmembrane region" description="Helical" evidence="2">
    <location>
        <begin position="83"/>
        <end position="104"/>
    </location>
</feature>
<evidence type="ECO:0000313" key="4">
    <source>
        <dbReference type="Proteomes" id="UP001597400"/>
    </source>
</evidence>
<feature type="region of interest" description="Disordered" evidence="1">
    <location>
        <begin position="1"/>
        <end position="59"/>
    </location>
</feature>
<comment type="caution">
    <text evidence="3">The sequence shown here is derived from an EMBL/GenBank/DDBJ whole genome shotgun (WGS) entry which is preliminary data.</text>
</comment>
<keyword evidence="2" id="KW-0812">Transmembrane</keyword>
<reference evidence="4" key="1">
    <citation type="journal article" date="2019" name="Int. J. Syst. Evol. Microbiol.">
        <title>The Global Catalogue of Microorganisms (GCM) 10K type strain sequencing project: providing services to taxonomists for standard genome sequencing and annotation.</title>
        <authorList>
            <consortium name="The Broad Institute Genomics Platform"/>
            <consortium name="The Broad Institute Genome Sequencing Center for Infectious Disease"/>
            <person name="Wu L."/>
            <person name="Ma J."/>
        </authorList>
    </citation>
    <scope>NUCLEOTIDE SEQUENCE [LARGE SCALE GENOMIC DNA]</scope>
    <source>
        <strain evidence="4">CGMCC 1.12702</strain>
    </source>
</reference>
<dbReference type="RefSeq" id="WP_380930438.1">
    <property type="nucleotide sequence ID" value="NZ_JBHUGS010000003.1"/>
</dbReference>
<dbReference type="EMBL" id="JBHUGS010000003">
    <property type="protein sequence ID" value="MFD1951634.1"/>
    <property type="molecule type" value="Genomic_DNA"/>
</dbReference>